<feature type="domain" description="Bacteriophage T5 Orf172 DNA-binding" evidence="1">
    <location>
        <begin position="79"/>
        <end position="152"/>
    </location>
</feature>
<accession>A0A2P0QDL5</accession>
<organism evidence="2 3">
    <name type="scientific">Salmonella phage BSP22A</name>
    <dbReference type="NCBI Taxonomy" id="1960312"/>
    <lineage>
        <taxon>Viruses</taxon>
        <taxon>Duplodnaviria</taxon>
        <taxon>Heunggongvirae</taxon>
        <taxon>Uroviricota</taxon>
        <taxon>Caudoviricetes</taxon>
        <taxon>Demerecviridae</taxon>
        <taxon>Markadamsvirinae</taxon>
        <taxon>Epseptimavirus</taxon>
        <taxon>Epseptimavirus ev129</taxon>
    </lineage>
</organism>
<name>A0A2P0QDL5_9CAUD</name>
<protein>
    <recommendedName>
        <fullName evidence="1">Bacteriophage T5 Orf172 DNA-binding domain-containing protein</fullName>
    </recommendedName>
</protein>
<dbReference type="Proteomes" id="UP000240299">
    <property type="component" value="Segment"/>
</dbReference>
<dbReference type="SMART" id="SM00974">
    <property type="entry name" value="T5orf172"/>
    <property type="match status" value="1"/>
</dbReference>
<evidence type="ECO:0000313" key="2">
    <source>
        <dbReference type="EMBL" id="ARM69744.1"/>
    </source>
</evidence>
<dbReference type="InterPro" id="IPR018306">
    <property type="entry name" value="Phage_T5_Orf172_DNA-bd"/>
</dbReference>
<sequence>MYIDRIIQEAANRGIIQLGSPADINKDLILESLTFGTANFGRDSNRRYSLKLSALSFIKYNKSIGEKSSCGFIYAITNPAWDNYVKIGMSSDPKTRLGNYQTYSPLRDYKLIHWSFWFNAREAEKMLHNSFPERLNEWVVLDRSVDDILSEFNNLSNKQFKSC</sequence>
<evidence type="ECO:0000313" key="3">
    <source>
        <dbReference type="Proteomes" id="UP000240299"/>
    </source>
</evidence>
<evidence type="ECO:0000259" key="1">
    <source>
        <dbReference type="SMART" id="SM00974"/>
    </source>
</evidence>
<dbReference type="EMBL" id="KY787212">
    <property type="protein sequence ID" value="ARM69744.1"/>
    <property type="molecule type" value="Genomic_DNA"/>
</dbReference>
<dbReference type="Pfam" id="PF13455">
    <property type="entry name" value="MUG113"/>
    <property type="match status" value="1"/>
</dbReference>
<reference evidence="2 3" key="1">
    <citation type="submission" date="2017-03" db="EMBL/GenBank/DDBJ databases">
        <title>Complete Genome Sequence of Salmonella Typhimurium baceriophage BSP22A.</title>
        <authorList>
            <person name="Bai J."/>
            <person name="Ryu S."/>
        </authorList>
    </citation>
    <scope>NUCLEOTIDE SEQUENCE [LARGE SCALE GENOMIC DNA]</scope>
</reference>
<proteinExistence type="predicted"/>
<gene>
    <name evidence="2" type="ORF">BSP22A_0081</name>
</gene>